<dbReference type="AlphaFoldDB" id="A0A932I0R2"/>
<feature type="transmembrane region" description="Helical" evidence="1">
    <location>
        <begin position="84"/>
        <end position="105"/>
    </location>
</feature>
<dbReference type="PANTHER" id="PTHR38592:SF3">
    <property type="entry name" value="BLL4819 PROTEIN"/>
    <property type="match status" value="1"/>
</dbReference>
<feature type="transmembrane region" description="Helical" evidence="1">
    <location>
        <begin position="349"/>
        <end position="368"/>
    </location>
</feature>
<feature type="transmembrane region" description="Helical" evidence="1">
    <location>
        <begin position="199"/>
        <end position="220"/>
    </location>
</feature>
<reference evidence="2" key="1">
    <citation type="submission" date="2020-07" db="EMBL/GenBank/DDBJ databases">
        <title>Huge and variable diversity of episymbiotic CPR bacteria and DPANN archaea in groundwater ecosystems.</title>
        <authorList>
            <person name="He C.Y."/>
            <person name="Keren R."/>
            <person name="Whittaker M."/>
            <person name="Farag I.F."/>
            <person name="Doudna J."/>
            <person name="Cate J.H.D."/>
            <person name="Banfield J.F."/>
        </authorList>
    </citation>
    <scope>NUCLEOTIDE SEQUENCE</scope>
    <source>
        <strain evidence="2">NC_groundwater_763_Ag_S-0.2um_68_21</strain>
    </source>
</reference>
<name>A0A932I0R2_UNCTE</name>
<keyword evidence="1" id="KW-1133">Transmembrane helix</keyword>
<feature type="transmembrane region" description="Helical" evidence="1">
    <location>
        <begin position="318"/>
        <end position="337"/>
    </location>
</feature>
<dbReference type="Pfam" id="PF10129">
    <property type="entry name" value="OpgC_C"/>
    <property type="match status" value="1"/>
</dbReference>
<sequence length="393" mass="43409">MSGPTGMDRDLRLDFFRGLALFSIFIDHVPNNILAEFTLQSLMFSDAAEVFILISGYTAGMVYGRAMERQGFALAGLRVYHRVWQLYVAHIFLFVMFMAMMAYTVNNLNNSLYAEEFRAADFLNEPGLAVVKALTLQFQPAFMDILPLYIVLLAALPFVLAGFGAWPRAVLCFCLAVWLAVQFDKRVALPAYPGPDRVWFFNPFGWQALFFLGAWLGWRGTRGRISWLDKHWLLRAAAAFAATGLVVRFNWTLHGLYDPIPVLVSGKPLWPFLSKANLGLLRFLNVLALALLVARLIHPQAKFLAGRFGWPFAVCGRNSLHIFCLGILLSVLGHLALNEFYGGIPMQLAVSAAGVAIMIGVAAFMEWFDAALAASRAKPVHTPVPSAGGGEGA</sequence>
<comment type="caution">
    <text evidence="2">The sequence shown here is derived from an EMBL/GenBank/DDBJ whole genome shotgun (WGS) entry which is preliminary data.</text>
</comment>
<keyword evidence="1" id="KW-0812">Transmembrane</keyword>
<evidence type="ECO:0000256" key="1">
    <source>
        <dbReference type="SAM" id="Phobius"/>
    </source>
</evidence>
<accession>A0A932I0R2</accession>
<feature type="transmembrane region" description="Helical" evidence="1">
    <location>
        <begin position="47"/>
        <end position="64"/>
    </location>
</feature>
<evidence type="ECO:0000313" key="3">
    <source>
        <dbReference type="Proteomes" id="UP000782312"/>
    </source>
</evidence>
<dbReference type="InterPro" id="IPR014550">
    <property type="entry name" value="UCP028704_OpgC"/>
</dbReference>
<dbReference type="EMBL" id="JACPUR010000021">
    <property type="protein sequence ID" value="MBI3127983.1"/>
    <property type="molecule type" value="Genomic_DNA"/>
</dbReference>
<protein>
    <submittedName>
        <fullName evidence="2">OpgC domain-containing protein</fullName>
    </submittedName>
</protein>
<keyword evidence="1" id="KW-0472">Membrane</keyword>
<feature type="transmembrane region" description="Helical" evidence="1">
    <location>
        <begin position="232"/>
        <end position="251"/>
    </location>
</feature>
<dbReference type="PIRSF" id="PIRSF028704">
    <property type="entry name" value="UPC028704"/>
    <property type="match status" value="1"/>
</dbReference>
<proteinExistence type="predicted"/>
<gene>
    <name evidence="2" type="ORF">HYZ11_10290</name>
</gene>
<dbReference type="PANTHER" id="PTHR38592">
    <property type="entry name" value="BLL4819 PROTEIN"/>
    <property type="match status" value="1"/>
</dbReference>
<feature type="transmembrane region" description="Helical" evidence="1">
    <location>
        <begin position="146"/>
        <end position="179"/>
    </location>
</feature>
<feature type="transmembrane region" description="Helical" evidence="1">
    <location>
        <begin position="279"/>
        <end position="297"/>
    </location>
</feature>
<dbReference type="Proteomes" id="UP000782312">
    <property type="component" value="Unassembled WGS sequence"/>
</dbReference>
<organism evidence="2 3">
    <name type="scientific">Tectimicrobiota bacterium</name>
    <dbReference type="NCBI Taxonomy" id="2528274"/>
    <lineage>
        <taxon>Bacteria</taxon>
        <taxon>Pseudomonadati</taxon>
        <taxon>Nitrospinota/Tectimicrobiota group</taxon>
        <taxon>Candidatus Tectimicrobiota</taxon>
    </lineage>
</organism>
<evidence type="ECO:0000313" key="2">
    <source>
        <dbReference type="EMBL" id="MBI3127983.1"/>
    </source>
</evidence>